<evidence type="ECO:0008006" key="10">
    <source>
        <dbReference type="Google" id="ProtNLM"/>
    </source>
</evidence>
<protein>
    <recommendedName>
        <fullName evidence="10">Flagellar protein</fullName>
    </recommendedName>
</protein>
<reference evidence="9" key="1">
    <citation type="journal article" date="2019" name="Int. J. Syst. Evol. Microbiol.">
        <title>The Global Catalogue of Microorganisms (GCM) 10K type strain sequencing project: providing services to taxonomists for standard genome sequencing and annotation.</title>
        <authorList>
            <consortium name="The Broad Institute Genomics Platform"/>
            <consortium name="The Broad Institute Genome Sequencing Center for Infectious Disease"/>
            <person name="Wu L."/>
            <person name="Ma J."/>
        </authorList>
    </citation>
    <scope>NUCLEOTIDE SEQUENCE [LARGE SCALE GENOMIC DNA]</scope>
    <source>
        <strain evidence="9">NBRC 113072</strain>
    </source>
</reference>
<dbReference type="Proteomes" id="UP001157126">
    <property type="component" value="Unassembled WGS sequence"/>
</dbReference>
<gene>
    <name evidence="8" type="ORF">GCM10025883_30900</name>
</gene>
<keyword evidence="4 7" id="KW-1133">Transmembrane helix</keyword>
<evidence type="ECO:0000256" key="3">
    <source>
        <dbReference type="ARBA" id="ARBA00022692"/>
    </source>
</evidence>
<evidence type="ECO:0000256" key="2">
    <source>
        <dbReference type="ARBA" id="ARBA00022475"/>
    </source>
</evidence>
<feature type="transmembrane region" description="Helical" evidence="7">
    <location>
        <begin position="6"/>
        <end position="32"/>
    </location>
</feature>
<feature type="region of interest" description="Disordered" evidence="6">
    <location>
        <begin position="128"/>
        <end position="148"/>
    </location>
</feature>
<evidence type="ECO:0000313" key="9">
    <source>
        <dbReference type="Proteomes" id="UP001157126"/>
    </source>
</evidence>
<evidence type="ECO:0000256" key="7">
    <source>
        <dbReference type="SAM" id="Phobius"/>
    </source>
</evidence>
<comment type="subcellular location">
    <subcellularLocation>
        <location evidence="1">Cell membrane</location>
    </subcellularLocation>
</comment>
<evidence type="ECO:0000256" key="5">
    <source>
        <dbReference type="ARBA" id="ARBA00023136"/>
    </source>
</evidence>
<evidence type="ECO:0000256" key="1">
    <source>
        <dbReference type="ARBA" id="ARBA00004236"/>
    </source>
</evidence>
<dbReference type="RefSeq" id="WP_284304642.1">
    <property type="nucleotide sequence ID" value="NZ_BSUO01000001.1"/>
</dbReference>
<feature type="region of interest" description="Disordered" evidence="6">
    <location>
        <begin position="92"/>
        <end position="112"/>
    </location>
</feature>
<evidence type="ECO:0000256" key="6">
    <source>
        <dbReference type="SAM" id="MobiDB-lite"/>
    </source>
</evidence>
<evidence type="ECO:0000313" key="8">
    <source>
        <dbReference type="EMBL" id="GMA41045.1"/>
    </source>
</evidence>
<sequence length="148" mass="15398">MTDGSLALTLLRAVISLALVLGLLVLCMRVLARRGGFAPSSRVTPVDIDVLGRKQLSRGSSVQVVRVGRRVLVLGVTDSRVSVLTHLSAGEVPADGNAETEDSVTQDGPRPASVGLLDALRRQGRTGRLIADATGAGRGGRHRGGSRV</sequence>
<keyword evidence="2" id="KW-1003">Cell membrane</keyword>
<organism evidence="8 9">
    <name type="scientific">Mobilicoccus caccae</name>
    <dbReference type="NCBI Taxonomy" id="1859295"/>
    <lineage>
        <taxon>Bacteria</taxon>
        <taxon>Bacillati</taxon>
        <taxon>Actinomycetota</taxon>
        <taxon>Actinomycetes</taxon>
        <taxon>Micrococcales</taxon>
        <taxon>Dermatophilaceae</taxon>
        <taxon>Mobilicoccus</taxon>
    </lineage>
</organism>
<accession>A0ABQ6IT01</accession>
<dbReference type="Pfam" id="PF04347">
    <property type="entry name" value="FliO"/>
    <property type="match status" value="1"/>
</dbReference>
<proteinExistence type="predicted"/>
<dbReference type="EMBL" id="BSUO01000001">
    <property type="protein sequence ID" value="GMA41045.1"/>
    <property type="molecule type" value="Genomic_DNA"/>
</dbReference>
<keyword evidence="9" id="KW-1185">Reference proteome</keyword>
<keyword evidence="5 7" id="KW-0472">Membrane</keyword>
<dbReference type="InterPro" id="IPR022781">
    <property type="entry name" value="Flagellar_biosynth_FliO"/>
</dbReference>
<keyword evidence="3 7" id="KW-0812">Transmembrane</keyword>
<name>A0ABQ6IT01_9MICO</name>
<evidence type="ECO:0000256" key="4">
    <source>
        <dbReference type="ARBA" id="ARBA00022989"/>
    </source>
</evidence>
<comment type="caution">
    <text evidence="8">The sequence shown here is derived from an EMBL/GenBank/DDBJ whole genome shotgun (WGS) entry which is preliminary data.</text>
</comment>
<feature type="compositionally biased region" description="Basic residues" evidence="6">
    <location>
        <begin position="139"/>
        <end position="148"/>
    </location>
</feature>